<evidence type="ECO:0000313" key="3">
    <source>
        <dbReference type="EMBL" id="GIP54751.1"/>
    </source>
</evidence>
<dbReference type="Pfam" id="PF00313">
    <property type="entry name" value="CSD"/>
    <property type="match status" value="1"/>
</dbReference>
<protein>
    <recommendedName>
        <fullName evidence="2">CSD domain-containing protein</fullName>
    </recommendedName>
</protein>
<dbReference type="InterPro" id="IPR002059">
    <property type="entry name" value="CSP_DNA-bd"/>
</dbReference>
<dbReference type="SMART" id="SM00357">
    <property type="entry name" value="CSP"/>
    <property type="match status" value="1"/>
</dbReference>
<sequence length="119" mass="13082">MFIESKTWKGLPAEGMTEVYSRVVPTDYRSPVAQPEPSPKLESTEASPGRLTGTIIFYRDDRGFGFIKQAAGKDIFFHITDAAEPGLTQFAPGERVRYELGEKDGKPAAIKITLDGGMK</sequence>
<gene>
    <name evidence="3" type="ORF">J42TS3_37860</name>
</gene>
<dbReference type="PROSITE" id="PS51857">
    <property type="entry name" value="CSD_2"/>
    <property type="match status" value="1"/>
</dbReference>
<dbReference type="Gene3D" id="2.40.50.140">
    <property type="entry name" value="Nucleic acid-binding proteins"/>
    <property type="match status" value="1"/>
</dbReference>
<dbReference type="InterPro" id="IPR011129">
    <property type="entry name" value="CSD"/>
</dbReference>
<dbReference type="Proteomes" id="UP000679992">
    <property type="component" value="Unassembled WGS sequence"/>
</dbReference>
<organism evidence="3 4">
    <name type="scientific">Paenibacillus vini</name>
    <dbReference type="NCBI Taxonomy" id="1476024"/>
    <lineage>
        <taxon>Bacteria</taxon>
        <taxon>Bacillati</taxon>
        <taxon>Bacillota</taxon>
        <taxon>Bacilli</taxon>
        <taxon>Bacillales</taxon>
        <taxon>Paenibacillaceae</taxon>
        <taxon>Paenibacillus</taxon>
    </lineage>
</organism>
<feature type="region of interest" description="Disordered" evidence="1">
    <location>
        <begin position="28"/>
        <end position="47"/>
    </location>
</feature>
<dbReference type="RefSeq" id="WP_213655951.1">
    <property type="nucleotide sequence ID" value="NZ_BOSL01000013.1"/>
</dbReference>
<name>A0ABQ4MFI7_9BACL</name>
<feature type="domain" description="CSD" evidence="2">
    <location>
        <begin position="50"/>
        <end position="114"/>
    </location>
</feature>
<dbReference type="InterPro" id="IPR012340">
    <property type="entry name" value="NA-bd_OB-fold"/>
</dbReference>
<proteinExistence type="predicted"/>
<reference evidence="3 4" key="1">
    <citation type="submission" date="2021-03" db="EMBL/GenBank/DDBJ databases">
        <title>Antimicrobial resistance genes in bacteria isolated from Japanese honey, and their potential for conferring macrolide and lincosamide resistance in the American foulbrood pathogen Paenibacillus larvae.</title>
        <authorList>
            <person name="Okamoto M."/>
            <person name="Kumagai M."/>
            <person name="Kanamori H."/>
            <person name="Takamatsu D."/>
        </authorList>
    </citation>
    <scope>NUCLEOTIDE SEQUENCE [LARGE SCALE GENOMIC DNA]</scope>
    <source>
        <strain evidence="3 4">J42TS3</strain>
    </source>
</reference>
<evidence type="ECO:0000259" key="2">
    <source>
        <dbReference type="PROSITE" id="PS51857"/>
    </source>
</evidence>
<dbReference type="EMBL" id="BOSL01000013">
    <property type="protein sequence ID" value="GIP54751.1"/>
    <property type="molecule type" value="Genomic_DNA"/>
</dbReference>
<keyword evidence="4" id="KW-1185">Reference proteome</keyword>
<accession>A0ABQ4MFI7</accession>
<comment type="caution">
    <text evidence="3">The sequence shown here is derived from an EMBL/GenBank/DDBJ whole genome shotgun (WGS) entry which is preliminary data.</text>
</comment>
<evidence type="ECO:0000313" key="4">
    <source>
        <dbReference type="Proteomes" id="UP000679992"/>
    </source>
</evidence>
<evidence type="ECO:0000256" key="1">
    <source>
        <dbReference type="SAM" id="MobiDB-lite"/>
    </source>
</evidence>
<dbReference type="SUPFAM" id="SSF50249">
    <property type="entry name" value="Nucleic acid-binding proteins"/>
    <property type="match status" value="1"/>
</dbReference>